<sequence>MSAFVAGGVCLAAGAGTASAQTRAQDPLVRETCLDLPILPLGCESGDPAPTDGWSNGPGPDDTPSDGFSSVPWPDDSPSGLGESSWSAPPAGPPPGWRPEDDKGEPYIPRGAPHTGAGGLAEDPATWPFAAGGAFLVAGAGLAGYAVRRRRPASGER</sequence>
<dbReference type="Proteomes" id="UP001500888">
    <property type="component" value="Unassembled WGS sequence"/>
</dbReference>
<evidence type="ECO:0000313" key="5">
    <source>
        <dbReference type="Proteomes" id="UP001500888"/>
    </source>
</evidence>
<feature type="chain" id="PRO_5045195505" description="LPXTG cell wall anchor domain-containing protein" evidence="3">
    <location>
        <begin position="21"/>
        <end position="157"/>
    </location>
</feature>
<accession>A0ABP7HNE1</accession>
<evidence type="ECO:0000256" key="1">
    <source>
        <dbReference type="SAM" id="MobiDB-lite"/>
    </source>
</evidence>
<keyword evidence="2" id="KW-1133">Transmembrane helix</keyword>
<reference evidence="5" key="1">
    <citation type="journal article" date="2019" name="Int. J. Syst. Evol. Microbiol.">
        <title>The Global Catalogue of Microorganisms (GCM) 10K type strain sequencing project: providing services to taxonomists for standard genome sequencing and annotation.</title>
        <authorList>
            <consortium name="The Broad Institute Genomics Platform"/>
            <consortium name="The Broad Institute Genome Sequencing Center for Infectious Disease"/>
            <person name="Wu L."/>
            <person name="Ma J."/>
        </authorList>
    </citation>
    <scope>NUCLEOTIDE SEQUENCE [LARGE SCALE GENOMIC DNA]</scope>
    <source>
        <strain evidence="5">JCM 16908</strain>
    </source>
</reference>
<keyword evidence="3" id="KW-0732">Signal</keyword>
<evidence type="ECO:0008006" key="6">
    <source>
        <dbReference type="Google" id="ProtNLM"/>
    </source>
</evidence>
<keyword evidence="5" id="KW-1185">Reference proteome</keyword>
<evidence type="ECO:0000313" key="4">
    <source>
        <dbReference type="EMBL" id="GAA3797758.1"/>
    </source>
</evidence>
<protein>
    <recommendedName>
        <fullName evidence="6">LPXTG cell wall anchor domain-containing protein</fullName>
    </recommendedName>
</protein>
<feature type="signal peptide" evidence="3">
    <location>
        <begin position="1"/>
        <end position="20"/>
    </location>
</feature>
<comment type="caution">
    <text evidence="4">The sequence shown here is derived from an EMBL/GenBank/DDBJ whole genome shotgun (WGS) entry which is preliminary data.</text>
</comment>
<name>A0ABP7HNE1_9ACTN</name>
<organism evidence="4 5">
    <name type="scientific">Sphaerisporangium flaviroseum</name>
    <dbReference type="NCBI Taxonomy" id="509199"/>
    <lineage>
        <taxon>Bacteria</taxon>
        <taxon>Bacillati</taxon>
        <taxon>Actinomycetota</taxon>
        <taxon>Actinomycetes</taxon>
        <taxon>Streptosporangiales</taxon>
        <taxon>Streptosporangiaceae</taxon>
        <taxon>Sphaerisporangium</taxon>
    </lineage>
</organism>
<feature type="transmembrane region" description="Helical" evidence="2">
    <location>
        <begin position="127"/>
        <end position="147"/>
    </location>
</feature>
<feature type="region of interest" description="Disordered" evidence="1">
    <location>
        <begin position="44"/>
        <end position="126"/>
    </location>
</feature>
<evidence type="ECO:0000256" key="2">
    <source>
        <dbReference type="SAM" id="Phobius"/>
    </source>
</evidence>
<proteinExistence type="predicted"/>
<keyword evidence="2" id="KW-0812">Transmembrane</keyword>
<dbReference type="EMBL" id="BAAAZR010000002">
    <property type="protein sequence ID" value="GAA3797758.1"/>
    <property type="molecule type" value="Genomic_DNA"/>
</dbReference>
<gene>
    <name evidence="4" type="ORF">GCM10022226_16400</name>
</gene>
<keyword evidence="2" id="KW-0472">Membrane</keyword>
<evidence type="ECO:0000256" key="3">
    <source>
        <dbReference type="SAM" id="SignalP"/>
    </source>
</evidence>